<dbReference type="PANTHER" id="PTHR42847:SF4">
    <property type="entry name" value="ALKANESULFONATE MONOOXYGENASE-RELATED"/>
    <property type="match status" value="1"/>
</dbReference>
<dbReference type="InterPro" id="IPR036661">
    <property type="entry name" value="Luciferase-like_sf"/>
</dbReference>
<evidence type="ECO:0000313" key="7">
    <source>
        <dbReference type="Proteomes" id="UP000323242"/>
    </source>
</evidence>
<dbReference type="PANTHER" id="PTHR42847">
    <property type="entry name" value="ALKANESULFONATE MONOOXYGENASE"/>
    <property type="match status" value="1"/>
</dbReference>
<keyword evidence="7" id="KW-1185">Reference proteome</keyword>
<gene>
    <name evidence="6" type="ORF">FY004_34135</name>
</gene>
<dbReference type="InterPro" id="IPR050172">
    <property type="entry name" value="SsuD_RutA_monooxygenase"/>
</dbReference>
<dbReference type="SUPFAM" id="SSF51679">
    <property type="entry name" value="Bacterial luciferase-like"/>
    <property type="match status" value="1"/>
</dbReference>
<dbReference type="EMBL" id="VSZQ01000295">
    <property type="protein sequence ID" value="TYR48785.1"/>
    <property type="molecule type" value="Genomic_DNA"/>
</dbReference>
<dbReference type="GO" id="GO:0046306">
    <property type="term" value="P:alkanesulfonate catabolic process"/>
    <property type="evidence" value="ECO:0007669"/>
    <property type="project" value="TreeGrafter"/>
</dbReference>
<protein>
    <submittedName>
        <fullName evidence="6">LLM class flavin-dependent oxidoreductase</fullName>
    </submittedName>
</protein>
<proteinExistence type="predicted"/>
<keyword evidence="1" id="KW-0285">Flavoprotein</keyword>
<evidence type="ECO:0000256" key="4">
    <source>
        <dbReference type="ARBA" id="ARBA00023033"/>
    </source>
</evidence>
<evidence type="ECO:0000256" key="1">
    <source>
        <dbReference type="ARBA" id="ARBA00022630"/>
    </source>
</evidence>
<dbReference type="RefSeq" id="WP_148904876.1">
    <property type="nucleotide sequence ID" value="NZ_VSZQ01000295.1"/>
</dbReference>
<keyword evidence="2" id="KW-0288">FMN</keyword>
<name>A0A5D4I9D7_9ACTN</name>
<dbReference type="Proteomes" id="UP000323242">
    <property type="component" value="Unassembled WGS sequence"/>
</dbReference>
<accession>A0A5D4I9D7</accession>
<sequence>MRFSINIPNFGDFADPRNVATVAAAAEESGWDGLFVWDHVHYRGYSGRPFGDAWMLLTAAALATSRIRVGTLLTPVARYRPQQLARQVATLDNLSGGRVVFAAGLGGPVEDEYGSFGDSTDRRVLAERLDEGLKLLQRFWTGEAVDHDGRHYQARNVSLQPATVQRPRPPVWIGGFWPNRPPMRRAARWDGAVPLFKNALHGFPPDPEDVRELITYVRGHREGDTQRPFDLVVGGATPADAAEAKDVIGPLRDAGATWWDERQLDPGPDVDRLAPVLRRIEAGPPVLD</sequence>
<dbReference type="GO" id="GO:0008726">
    <property type="term" value="F:alkanesulfonate monooxygenase activity"/>
    <property type="evidence" value="ECO:0007669"/>
    <property type="project" value="TreeGrafter"/>
</dbReference>
<dbReference type="Gene3D" id="3.20.20.30">
    <property type="entry name" value="Luciferase-like domain"/>
    <property type="match status" value="1"/>
</dbReference>
<evidence type="ECO:0000256" key="2">
    <source>
        <dbReference type="ARBA" id="ARBA00022643"/>
    </source>
</evidence>
<comment type="caution">
    <text evidence="6">The sequence shown here is derived from an EMBL/GenBank/DDBJ whole genome shotgun (WGS) entry which is preliminary data.</text>
</comment>
<feature type="domain" description="Luciferase-like" evidence="5">
    <location>
        <begin position="14"/>
        <end position="234"/>
    </location>
</feature>
<dbReference type="Pfam" id="PF00296">
    <property type="entry name" value="Bac_luciferase"/>
    <property type="match status" value="1"/>
</dbReference>
<organism evidence="6 7">
    <name type="scientific">Streptomyces parvus</name>
    <dbReference type="NCBI Taxonomy" id="66428"/>
    <lineage>
        <taxon>Bacteria</taxon>
        <taxon>Bacillati</taxon>
        <taxon>Actinomycetota</taxon>
        <taxon>Actinomycetes</taxon>
        <taxon>Kitasatosporales</taxon>
        <taxon>Streptomycetaceae</taxon>
        <taxon>Streptomyces</taxon>
    </lineage>
</organism>
<dbReference type="AlphaFoldDB" id="A0A5D4I9D7"/>
<evidence type="ECO:0000313" key="6">
    <source>
        <dbReference type="EMBL" id="TYR48785.1"/>
    </source>
</evidence>
<reference evidence="6 7" key="1">
    <citation type="submission" date="2019-08" db="EMBL/GenBank/DDBJ databases">
        <title>Draft genome for granaticin producer strain Streptomyces parvus C05.</title>
        <authorList>
            <person name="Gonzalez-Pimentel J.L."/>
        </authorList>
    </citation>
    <scope>NUCLEOTIDE SEQUENCE [LARGE SCALE GENOMIC DNA]</scope>
    <source>
        <strain evidence="6 7">C05</strain>
    </source>
</reference>
<evidence type="ECO:0000256" key="3">
    <source>
        <dbReference type="ARBA" id="ARBA00023002"/>
    </source>
</evidence>
<evidence type="ECO:0000259" key="5">
    <source>
        <dbReference type="Pfam" id="PF00296"/>
    </source>
</evidence>
<keyword evidence="4" id="KW-0503">Monooxygenase</keyword>
<dbReference type="InterPro" id="IPR011251">
    <property type="entry name" value="Luciferase-like_dom"/>
</dbReference>
<keyword evidence="3" id="KW-0560">Oxidoreductase</keyword>